<keyword evidence="1" id="KW-0805">Transcription regulation</keyword>
<evidence type="ECO:0000259" key="6">
    <source>
        <dbReference type="PROSITE" id="PS50977"/>
    </source>
</evidence>
<dbReference type="AlphaFoldDB" id="A0A4U5X3W6"/>
<reference evidence="7 8" key="1">
    <citation type="submission" date="2019-04" db="EMBL/GenBank/DDBJ databases">
        <title>Streptomyces lasaliensis sp.nov., an Actinomycete isolated from soil which produces the polyether antibiotic lasalocid.</title>
        <authorList>
            <person name="Erwin G."/>
            <person name="Haber C."/>
        </authorList>
    </citation>
    <scope>NUCLEOTIDE SEQUENCE [LARGE SCALE GENOMIC DNA]</scope>
    <source>
        <strain evidence="7 8">DSM 40089</strain>
    </source>
</reference>
<comment type="caution">
    <text evidence="7">The sequence shown here is derived from an EMBL/GenBank/DDBJ whole genome shotgun (WGS) entry which is preliminary data.</text>
</comment>
<proteinExistence type="predicted"/>
<dbReference type="RefSeq" id="WP_137301583.1">
    <property type="nucleotide sequence ID" value="NZ_BMVD01000008.1"/>
</dbReference>
<dbReference type="Pfam" id="PF00440">
    <property type="entry name" value="TetR_N"/>
    <property type="match status" value="1"/>
</dbReference>
<evidence type="ECO:0000313" key="7">
    <source>
        <dbReference type="EMBL" id="TKT08046.1"/>
    </source>
</evidence>
<dbReference type="PANTHER" id="PTHR47506:SF7">
    <property type="entry name" value="TRANSCRIPTIONAL REGULATORY PROTEIN"/>
    <property type="match status" value="1"/>
</dbReference>
<feature type="DNA-binding region" description="H-T-H motif" evidence="4">
    <location>
        <begin position="32"/>
        <end position="51"/>
    </location>
</feature>
<evidence type="ECO:0000256" key="5">
    <source>
        <dbReference type="SAM" id="MobiDB-lite"/>
    </source>
</evidence>
<accession>A0A4U5X3W6</accession>
<keyword evidence="2 4" id="KW-0238">DNA-binding</keyword>
<dbReference type="InterPro" id="IPR009057">
    <property type="entry name" value="Homeodomain-like_sf"/>
</dbReference>
<dbReference type="Gene3D" id="1.10.10.60">
    <property type="entry name" value="Homeodomain-like"/>
    <property type="match status" value="1"/>
</dbReference>
<gene>
    <name evidence="7" type="ORF">E4U92_18705</name>
</gene>
<dbReference type="PRINTS" id="PR00455">
    <property type="entry name" value="HTHTETR"/>
</dbReference>
<evidence type="ECO:0000256" key="4">
    <source>
        <dbReference type="PROSITE-ProRule" id="PRU00335"/>
    </source>
</evidence>
<dbReference type="InterPro" id="IPR036271">
    <property type="entry name" value="Tet_transcr_reg_TetR-rel_C_sf"/>
</dbReference>
<protein>
    <submittedName>
        <fullName evidence="7">TetR/AcrR family transcriptional regulator</fullName>
    </submittedName>
</protein>
<sequence length="216" mass="23164">MPRVSRERAAQTRRDVVAAASRLFRQRGTGVSLSEVTAEVGLTNGGFYKHFPSKEALISEATDQAFEDLRRRLDDFMVANNGDHEAARAALIDYYLSPAHRDDLAAGCPASGFAADVVRGQLGEDTKDHYVRGVRELTAWIGGAATDPTPETDSEARSRSGDLSDEAVATLCTMVGGLMLSRATVGSPLSERFLSQARQALLDTKPPKAQGPAQGE</sequence>
<dbReference type="Proteomes" id="UP000308632">
    <property type="component" value="Unassembled WGS sequence"/>
</dbReference>
<evidence type="ECO:0000256" key="3">
    <source>
        <dbReference type="ARBA" id="ARBA00023163"/>
    </source>
</evidence>
<organism evidence="7 8">
    <name type="scientific">Streptomyces galbus</name>
    <dbReference type="NCBI Taxonomy" id="33898"/>
    <lineage>
        <taxon>Bacteria</taxon>
        <taxon>Bacillati</taxon>
        <taxon>Actinomycetota</taxon>
        <taxon>Actinomycetes</taxon>
        <taxon>Kitasatosporales</taxon>
        <taxon>Streptomycetaceae</taxon>
        <taxon>Streptomyces</taxon>
    </lineage>
</organism>
<feature type="region of interest" description="Disordered" evidence="5">
    <location>
        <begin position="197"/>
        <end position="216"/>
    </location>
</feature>
<dbReference type="Gene3D" id="1.10.357.10">
    <property type="entry name" value="Tetracycline Repressor, domain 2"/>
    <property type="match status" value="1"/>
</dbReference>
<dbReference type="PROSITE" id="PS50977">
    <property type="entry name" value="HTH_TETR_2"/>
    <property type="match status" value="1"/>
</dbReference>
<name>A0A4U5X3W6_STRGB</name>
<keyword evidence="3" id="KW-0804">Transcription</keyword>
<dbReference type="PANTHER" id="PTHR47506">
    <property type="entry name" value="TRANSCRIPTIONAL REGULATORY PROTEIN"/>
    <property type="match status" value="1"/>
</dbReference>
<dbReference type="GO" id="GO:0003677">
    <property type="term" value="F:DNA binding"/>
    <property type="evidence" value="ECO:0007669"/>
    <property type="project" value="UniProtKB-UniRule"/>
</dbReference>
<dbReference type="InterPro" id="IPR001647">
    <property type="entry name" value="HTH_TetR"/>
</dbReference>
<feature type="domain" description="HTH tetR-type" evidence="6">
    <location>
        <begin position="10"/>
        <end position="69"/>
    </location>
</feature>
<dbReference type="EMBL" id="SZPR01000015">
    <property type="protein sequence ID" value="TKT08046.1"/>
    <property type="molecule type" value="Genomic_DNA"/>
</dbReference>
<evidence type="ECO:0000256" key="1">
    <source>
        <dbReference type="ARBA" id="ARBA00023015"/>
    </source>
</evidence>
<feature type="region of interest" description="Disordered" evidence="5">
    <location>
        <begin position="143"/>
        <end position="163"/>
    </location>
</feature>
<dbReference type="SUPFAM" id="SSF46689">
    <property type="entry name" value="Homeodomain-like"/>
    <property type="match status" value="1"/>
</dbReference>
<dbReference type="SUPFAM" id="SSF48498">
    <property type="entry name" value="Tetracyclin repressor-like, C-terminal domain"/>
    <property type="match status" value="1"/>
</dbReference>
<evidence type="ECO:0000313" key="8">
    <source>
        <dbReference type="Proteomes" id="UP000308632"/>
    </source>
</evidence>
<evidence type="ECO:0000256" key="2">
    <source>
        <dbReference type="ARBA" id="ARBA00023125"/>
    </source>
</evidence>